<sequence>MDLLVIDIRVLPTYRHINVEVGRLTNLDEFQSCWIAVICQPNTVGRLPEGGTNSGAAALNMMTTMRGGALLLAVLAVVVGVTHGLTFPYVKCAKRPSAYSLAPTIRRPDNNTFCFTVKVAVPDNCTNYCCAKADLRKILIDINPECNVKNPGLIATINGHPTAIGPGFEPGLDGPEDAYLLRLTQLGLNLTNANNTEICVTLGLNPAGNGCDTVEQFCRPPPGAPAGTCTAALFDVKNDCCPVKSFPEYAAPPSPSAPSAPFAPLVPGLAPALQPCTTCATLNLEQVMPGAFYNRSFTPAECKKWSEMVVADLTAEAAAVGATLLDEPPSITCTDNKLQVCNRFATAEEGAKMENSIHDLLRYWYGTMADPCKAYNRGAYKISGQVSNGVDDTGCLNSMVAVSCDPPLADFPKCKCDTIAGATPFYALPYLEQAPGRTNSTTLYCFQLIVREPWDPESACGKTTTLLKAEVYADDTRRRRIRGLAIKSAKAAVPRFVSPSWSSSGENTLKFSSLNWSLEEAHGAKLCMEIDNAFGVGPFCFGGSTETCKIIFFDTSRDCCPMFDAST</sequence>
<organism evidence="3 4">
    <name type="scientific">Pleodorina starrii</name>
    <dbReference type="NCBI Taxonomy" id="330485"/>
    <lineage>
        <taxon>Eukaryota</taxon>
        <taxon>Viridiplantae</taxon>
        <taxon>Chlorophyta</taxon>
        <taxon>core chlorophytes</taxon>
        <taxon>Chlorophyceae</taxon>
        <taxon>CS clade</taxon>
        <taxon>Chlamydomonadales</taxon>
        <taxon>Volvocaceae</taxon>
        <taxon>Pleodorina</taxon>
    </lineage>
</organism>
<feature type="domain" description="Pherophorin" evidence="2">
    <location>
        <begin position="411"/>
        <end position="561"/>
    </location>
</feature>
<comment type="caution">
    <text evidence="3">The sequence shown here is derived from an EMBL/GenBank/DDBJ whole genome shotgun (WGS) entry which is preliminary data.</text>
</comment>
<keyword evidence="1" id="KW-0812">Transmembrane</keyword>
<dbReference type="OrthoDB" id="524902at2759"/>
<name>A0A9W6EXF9_9CHLO</name>
<dbReference type="EMBL" id="BRXU01000001">
    <property type="protein sequence ID" value="GLC47986.1"/>
    <property type="molecule type" value="Genomic_DNA"/>
</dbReference>
<keyword evidence="1" id="KW-1133">Transmembrane helix</keyword>
<protein>
    <recommendedName>
        <fullName evidence="2">Pherophorin domain-containing protein</fullName>
    </recommendedName>
</protein>
<keyword evidence="1" id="KW-0472">Membrane</keyword>
<dbReference type="Pfam" id="PF12499">
    <property type="entry name" value="DUF3707"/>
    <property type="match status" value="2"/>
</dbReference>
<reference evidence="3 4" key="1">
    <citation type="journal article" date="2023" name="Commun. Biol.">
        <title>Reorganization of the ancestral sex-determining regions during the evolution of trioecy in Pleodorina starrii.</title>
        <authorList>
            <person name="Takahashi K."/>
            <person name="Suzuki S."/>
            <person name="Kawai-Toyooka H."/>
            <person name="Yamamoto K."/>
            <person name="Hamaji T."/>
            <person name="Ootsuki R."/>
            <person name="Yamaguchi H."/>
            <person name="Kawachi M."/>
            <person name="Higashiyama T."/>
            <person name="Nozaki H."/>
        </authorList>
    </citation>
    <scope>NUCLEOTIDE SEQUENCE [LARGE SCALE GENOMIC DNA]</scope>
    <source>
        <strain evidence="3 4">NIES-4479</strain>
    </source>
</reference>
<dbReference type="AlphaFoldDB" id="A0A9W6EXF9"/>
<dbReference type="InterPro" id="IPR024616">
    <property type="entry name" value="Pherophorin"/>
</dbReference>
<feature type="transmembrane region" description="Helical" evidence="1">
    <location>
        <begin position="69"/>
        <end position="90"/>
    </location>
</feature>
<proteinExistence type="predicted"/>
<accession>A0A9W6EXF9</accession>
<feature type="domain" description="Pherophorin" evidence="2">
    <location>
        <begin position="87"/>
        <end position="242"/>
    </location>
</feature>
<keyword evidence="4" id="KW-1185">Reference proteome</keyword>
<evidence type="ECO:0000259" key="2">
    <source>
        <dbReference type="Pfam" id="PF12499"/>
    </source>
</evidence>
<dbReference type="Proteomes" id="UP001165080">
    <property type="component" value="Unassembled WGS sequence"/>
</dbReference>
<evidence type="ECO:0000313" key="4">
    <source>
        <dbReference type="Proteomes" id="UP001165080"/>
    </source>
</evidence>
<evidence type="ECO:0000313" key="3">
    <source>
        <dbReference type="EMBL" id="GLC47986.1"/>
    </source>
</evidence>
<gene>
    <name evidence="3" type="primary">PLEST000441</name>
    <name evidence="3" type="ORF">PLESTB_000046700</name>
</gene>
<evidence type="ECO:0000256" key="1">
    <source>
        <dbReference type="SAM" id="Phobius"/>
    </source>
</evidence>